<dbReference type="Proteomes" id="UP000231195">
    <property type="component" value="Unassembled WGS sequence"/>
</dbReference>
<gene>
    <name evidence="2" type="ORF">CO179_01730</name>
</gene>
<dbReference type="AlphaFoldDB" id="A0A2M7X348"/>
<sequence>MKTSSQKIKLILVAVLGAFTIKIFPYLFSAEEFAHIFYPYGGLMHEAIGALLVTFLLVIAVLFFKDIHTKNLIKISIISAFLVSMYDISRYTYNLGLTHSFDTDYFSLEALIKHLPANILYLLIFLILGFTYYFLLLSLPFLTIVGVKHLFSKN</sequence>
<dbReference type="EMBL" id="PFWZ01000071">
    <property type="protein sequence ID" value="PJA40612.1"/>
    <property type="molecule type" value="Genomic_DNA"/>
</dbReference>
<reference evidence="3" key="1">
    <citation type="submission" date="2017-09" db="EMBL/GenBank/DDBJ databases">
        <title>Depth-based differentiation of microbial function through sediment-hosted aquifers and enrichment of novel symbionts in the deep terrestrial subsurface.</title>
        <authorList>
            <person name="Probst A.J."/>
            <person name="Ladd B."/>
            <person name="Jarett J.K."/>
            <person name="Geller-Mcgrath D.E."/>
            <person name="Sieber C.M.K."/>
            <person name="Emerson J.B."/>
            <person name="Anantharaman K."/>
            <person name="Thomas B.C."/>
            <person name="Malmstrom R."/>
            <person name="Stieglmeier M."/>
            <person name="Klingl A."/>
            <person name="Woyke T."/>
            <person name="Ryan C.M."/>
            <person name="Banfield J.F."/>
        </authorList>
    </citation>
    <scope>NUCLEOTIDE SEQUENCE [LARGE SCALE GENOMIC DNA]</scope>
</reference>
<name>A0A2M7X348_UNCKA</name>
<evidence type="ECO:0000313" key="2">
    <source>
        <dbReference type="EMBL" id="PJA40612.1"/>
    </source>
</evidence>
<keyword evidence="1" id="KW-0812">Transmembrane</keyword>
<keyword evidence="1" id="KW-1133">Transmembrane helix</keyword>
<accession>A0A2M7X348</accession>
<evidence type="ECO:0000313" key="3">
    <source>
        <dbReference type="Proteomes" id="UP000231195"/>
    </source>
</evidence>
<organism evidence="2 3">
    <name type="scientific">candidate division WWE3 bacterium CG_4_9_14_3_um_filter_39_7</name>
    <dbReference type="NCBI Taxonomy" id="1975080"/>
    <lineage>
        <taxon>Bacteria</taxon>
        <taxon>Katanobacteria</taxon>
    </lineage>
</organism>
<keyword evidence="1" id="KW-0472">Membrane</keyword>
<feature type="transmembrane region" description="Helical" evidence="1">
    <location>
        <begin position="40"/>
        <end position="64"/>
    </location>
</feature>
<comment type="caution">
    <text evidence="2">The sequence shown here is derived from an EMBL/GenBank/DDBJ whole genome shotgun (WGS) entry which is preliminary data.</text>
</comment>
<feature type="transmembrane region" description="Helical" evidence="1">
    <location>
        <begin position="119"/>
        <end position="147"/>
    </location>
</feature>
<proteinExistence type="predicted"/>
<protein>
    <submittedName>
        <fullName evidence="2">Uncharacterized protein</fullName>
    </submittedName>
</protein>
<evidence type="ECO:0000256" key="1">
    <source>
        <dbReference type="SAM" id="Phobius"/>
    </source>
</evidence>